<keyword evidence="3" id="KW-1185">Reference proteome</keyword>
<protein>
    <submittedName>
        <fullName evidence="2">Uncharacterized protein</fullName>
    </submittedName>
</protein>
<gene>
    <name evidence="2" type="ORF">Esi_0143_0065</name>
</gene>
<feature type="region of interest" description="Disordered" evidence="1">
    <location>
        <begin position="11"/>
        <end position="47"/>
    </location>
</feature>
<dbReference type="EMBL" id="FN648021">
    <property type="protein sequence ID" value="CBJ29343.1"/>
    <property type="molecule type" value="Genomic_DNA"/>
</dbReference>
<dbReference type="Proteomes" id="UP000002630">
    <property type="component" value="Linkage Group LG03"/>
</dbReference>
<feature type="compositionally biased region" description="Low complexity" evidence="1">
    <location>
        <begin position="23"/>
        <end position="38"/>
    </location>
</feature>
<organism evidence="2 3">
    <name type="scientific">Ectocarpus siliculosus</name>
    <name type="common">Brown alga</name>
    <name type="synonym">Conferva siliculosa</name>
    <dbReference type="NCBI Taxonomy" id="2880"/>
    <lineage>
        <taxon>Eukaryota</taxon>
        <taxon>Sar</taxon>
        <taxon>Stramenopiles</taxon>
        <taxon>Ochrophyta</taxon>
        <taxon>PX clade</taxon>
        <taxon>Phaeophyceae</taxon>
        <taxon>Ectocarpales</taxon>
        <taxon>Ectocarpaceae</taxon>
        <taxon>Ectocarpus</taxon>
    </lineage>
</organism>
<proteinExistence type="predicted"/>
<evidence type="ECO:0000313" key="3">
    <source>
        <dbReference type="Proteomes" id="UP000002630"/>
    </source>
</evidence>
<evidence type="ECO:0000256" key="1">
    <source>
        <dbReference type="SAM" id="MobiDB-lite"/>
    </source>
</evidence>
<dbReference type="EMBL" id="FN649728">
    <property type="protein sequence ID" value="CBJ29343.1"/>
    <property type="molecule type" value="Genomic_DNA"/>
</dbReference>
<reference evidence="2 3" key="1">
    <citation type="journal article" date="2010" name="Nature">
        <title>The Ectocarpus genome and the independent evolution of multicellularity in brown algae.</title>
        <authorList>
            <person name="Cock J.M."/>
            <person name="Sterck L."/>
            <person name="Rouze P."/>
            <person name="Scornet D."/>
            <person name="Allen A.E."/>
            <person name="Amoutzias G."/>
            <person name="Anthouard V."/>
            <person name="Artiguenave F."/>
            <person name="Aury J.M."/>
            <person name="Badger J.H."/>
            <person name="Beszteri B."/>
            <person name="Billiau K."/>
            <person name="Bonnet E."/>
            <person name="Bothwell J.H."/>
            <person name="Bowler C."/>
            <person name="Boyen C."/>
            <person name="Brownlee C."/>
            <person name="Carrano C.J."/>
            <person name="Charrier B."/>
            <person name="Cho G.Y."/>
            <person name="Coelho S.M."/>
            <person name="Collen J."/>
            <person name="Corre E."/>
            <person name="Da Silva C."/>
            <person name="Delage L."/>
            <person name="Delaroque N."/>
            <person name="Dittami S.M."/>
            <person name="Doulbeau S."/>
            <person name="Elias M."/>
            <person name="Farnham G."/>
            <person name="Gachon C.M."/>
            <person name="Gschloessl B."/>
            <person name="Heesch S."/>
            <person name="Jabbari K."/>
            <person name="Jubin C."/>
            <person name="Kawai H."/>
            <person name="Kimura K."/>
            <person name="Kloareg B."/>
            <person name="Kupper F.C."/>
            <person name="Lang D."/>
            <person name="Le Bail A."/>
            <person name="Leblanc C."/>
            <person name="Lerouge P."/>
            <person name="Lohr M."/>
            <person name="Lopez P.J."/>
            <person name="Martens C."/>
            <person name="Maumus F."/>
            <person name="Michel G."/>
            <person name="Miranda-Saavedra D."/>
            <person name="Morales J."/>
            <person name="Moreau H."/>
            <person name="Motomura T."/>
            <person name="Nagasato C."/>
            <person name="Napoli C.A."/>
            <person name="Nelson D.R."/>
            <person name="Nyvall-Collen P."/>
            <person name="Peters A.F."/>
            <person name="Pommier C."/>
            <person name="Potin P."/>
            <person name="Poulain J."/>
            <person name="Quesneville H."/>
            <person name="Read B."/>
            <person name="Rensing S.A."/>
            <person name="Ritter A."/>
            <person name="Rousvoal S."/>
            <person name="Samanta M."/>
            <person name="Samson G."/>
            <person name="Schroeder D.C."/>
            <person name="Segurens B."/>
            <person name="Strittmatter M."/>
            <person name="Tonon T."/>
            <person name="Tregear J.W."/>
            <person name="Valentin K."/>
            <person name="von Dassow P."/>
            <person name="Yamagishi T."/>
            <person name="Van de Peer Y."/>
            <person name="Wincker P."/>
        </authorList>
    </citation>
    <scope>NUCLEOTIDE SEQUENCE [LARGE SCALE GENOMIC DNA]</scope>
    <source>
        <strain evidence="3">Ec32 / CCAP1310/4</strain>
    </source>
</reference>
<sequence>MLMGPVILLQGDRSGEDANGARGTTTQPAGGASGSGAQLPDDIDFDDDEDPRDILAICKLGDKLGIAAYREAINAIDIQEIHAFNSDMGDTMEGIKLLVRPRLILTDLAMTTNPALFDIVVAPLLEGGDPIEYK</sequence>
<name>D7FKE0_ECTSI</name>
<evidence type="ECO:0000313" key="2">
    <source>
        <dbReference type="EMBL" id="CBJ29343.1"/>
    </source>
</evidence>
<dbReference type="InParanoid" id="D7FKE0"/>
<accession>D7FKE0</accession>
<dbReference type="AlphaFoldDB" id="D7FKE0"/>